<evidence type="ECO:0000313" key="3">
    <source>
        <dbReference type="Proteomes" id="UP000001861"/>
    </source>
</evidence>
<dbReference type="KEGG" id="cci:CC1G_15791"/>
<sequence length="94" mass="10335">MSQEPEEDVKPKLNLNISYEGSTITVKVKSNMRFAKIFEVVEKKFGKEPGTFKFVVDGQRVNKDDTPAGLGMEDGDQVDAFLTQVGGGAYLCSQ</sequence>
<gene>
    <name evidence="2" type="ORF">CC1G_15791</name>
</gene>
<protein>
    <recommendedName>
        <fullName evidence="1">Ubiquitin-like domain-containing protein</fullName>
    </recommendedName>
</protein>
<dbReference type="PANTHER" id="PTHR10562">
    <property type="entry name" value="SMALL UBIQUITIN-RELATED MODIFIER"/>
    <property type="match status" value="1"/>
</dbReference>
<comment type="caution">
    <text evidence="2">The sequence shown here is derived from an EMBL/GenBank/DDBJ whole genome shotgun (WGS) entry which is preliminary data.</text>
</comment>
<evidence type="ECO:0000259" key="1">
    <source>
        <dbReference type="PROSITE" id="PS50053"/>
    </source>
</evidence>
<organism evidence="2 3">
    <name type="scientific">Coprinopsis cinerea (strain Okayama-7 / 130 / ATCC MYA-4618 / FGSC 9003)</name>
    <name type="common">Inky cap fungus</name>
    <name type="synonym">Hormographiella aspergillata</name>
    <dbReference type="NCBI Taxonomy" id="240176"/>
    <lineage>
        <taxon>Eukaryota</taxon>
        <taxon>Fungi</taxon>
        <taxon>Dikarya</taxon>
        <taxon>Basidiomycota</taxon>
        <taxon>Agaricomycotina</taxon>
        <taxon>Agaricomycetes</taxon>
        <taxon>Agaricomycetidae</taxon>
        <taxon>Agaricales</taxon>
        <taxon>Agaricineae</taxon>
        <taxon>Psathyrellaceae</taxon>
        <taxon>Coprinopsis</taxon>
    </lineage>
</organism>
<dbReference type="eggNOG" id="KOG1769">
    <property type="taxonomic scope" value="Eukaryota"/>
</dbReference>
<dbReference type="InterPro" id="IPR000626">
    <property type="entry name" value="Ubiquitin-like_dom"/>
</dbReference>
<evidence type="ECO:0000313" key="2">
    <source>
        <dbReference type="EMBL" id="EFI26577.1"/>
    </source>
</evidence>
<dbReference type="SUPFAM" id="SSF54236">
    <property type="entry name" value="Ubiquitin-like"/>
    <property type="match status" value="1"/>
</dbReference>
<dbReference type="InterPro" id="IPR022617">
    <property type="entry name" value="Rad60/SUMO-like_dom"/>
</dbReference>
<dbReference type="InterPro" id="IPR029071">
    <property type="entry name" value="Ubiquitin-like_domsf"/>
</dbReference>
<reference evidence="2 3" key="1">
    <citation type="journal article" date="2010" name="Proc. Natl. Acad. Sci. U.S.A.">
        <title>Insights into evolution of multicellular fungi from the assembled chromosomes of the mushroom Coprinopsis cinerea (Coprinus cinereus).</title>
        <authorList>
            <person name="Stajich J.E."/>
            <person name="Wilke S.K."/>
            <person name="Ahren D."/>
            <person name="Au C.H."/>
            <person name="Birren B.W."/>
            <person name="Borodovsky M."/>
            <person name="Burns C."/>
            <person name="Canback B."/>
            <person name="Casselton L.A."/>
            <person name="Cheng C.K."/>
            <person name="Deng J."/>
            <person name="Dietrich F.S."/>
            <person name="Fargo D.C."/>
            <person name="Farman M.L."/>
            <person name="Gathman A.C."/>
            <person name="Goldberg J."/>
            <person name="Guigo R."/>
            <person name="Hoegger P.J."/>
            <person name="Hooker J.B."/>
            <person name="Huggins A."/>
            <person name="James T.Y."/>
            <person name="Kamada T."/>
            <person name="Kilaru S."/>
            <person name="Kodira C."/>
            <person name="Kues U."/>
            <person name="Kupfer D."/>
            <person name="Kwan H.S."/>
            <person name="Lomsadze A."/>
            <person name="Li W."/>
            <person name="Lilly W.W."/>
            <person name="Ma L.J."/>
            <person name="Mackey A.J."/>
            <person name="Manning G."/>
            <person name="Martin F."/>
            <person name="Muraguchi H."/>
            <person name="Natvig D.O."/>
            <person name="Palmerini H."/>
            <person name="Ramesh M.A."/>
            <person name="Rehmeyer C.J."/>
            <person name="Roe B.A."/>
            <person name="Shenoy N."/>
            <person name="Stanke M."/>
            <person name="Ter-Hovhannisyan V."/>
            <person name="Tunlid A."/>
            <person name="Velagapudi R."/>
            <person name="Vision T.J."/>
            <person name="Zeng Q."/>
            <person name="Zolan M.E."/>
            <person name="Pukkila P.J."/>
        </authorList>
    </citation>
    <scope>NUCLEOTIDE SEQUENCE [LARGE SCALE GENOMIC DNA]</scope>
    <source>
        <strain evidence="3">Okayama-7 / 130 / ATCC MYA-4618 / FGSC 9003</strain>
    </source>
</reference>
<dbReference type="Pfam" id="PF11976">
    <property type="entry name" value="Rad60-SLD"/>
    <property type="match status" value="1"/>
</dbReference>
<dbReference type="EMBL" id="AACS02000013">
    <property type="protein sequence ID" value="EFI26577.1"/>
    <property type="molecule type" value="Genomic_DNA"/>
</dbReference>
<keyword evidence="3" id="KW-1185">Reference proteome</keyword>
<dbReference type="PROSITE" id="PS50053">
    <property type="entry name" value="UBIQUITIN_2"/>
    <property type="match status" value="1"/>
</dbReference>
<dbReference type="CDD" id="cd01763">
    <property type="entry name" value="Ubl_SUMO_like"/>
    <property type="match status" value="1"/>
</dbReference>
<name>D6RQZ4_COPC7</name>
<dbReference type="RefSeq" id="XP_002910071.1">
    <property type="nucleotide sequence ID" value="XM_002910025.1"/>
</dbReference>
<dbReference type="GeneID" id="9380164"/>
<dbReference type="Proteomes" id="UP000001861">
    <property type="component" value="Unassembled WGS sequence"/>
</dbReference>
<dbReference type="InParanoid" id="D6RQZ4"/>
<feature type="domain" description="Ubiquitin-like" evidence="1">
    <location>
        <begin position="13"/>
        <end position="87"/>
    </location>
</feature>
<accession>D6RQZ4</accession>
<proteinExistence type="predicted"/>
<dbReference type="Gene3D" id="3.10.20.90">
    <property type="entry name" value="Phosphatidylinositol 3-kinase Catalytic Subunit, Chain A, domain 1"/>
    <property type="match status" value="1"/>
</dbReference>
<dbReference type="HOGENOM" id="CLU_148322_4_4_1"/>
<dbReference type="OrthoDB" id="442921at2759"/>
<dbReference type="OMA" id="CTIKVKP"/>
<dbReference type="VEuPathDB" id="FungiDB:CC1G_15791"/>
<dbReference type="AlphaFoldDB" id="D6RQZ4"/>
<dbReference type="STRING" id="240176.D6RQZ4"/>